<gene>
    <name evidence="2" type="ORF">SAMN05216454_10322</name>
</gene>
<evidence type="ECO:0000313" key="2">
    <source>
        <dbReference type="EMBL" id="SEN37804.1"/>
    </source>
</evidence>
<dbReference type="OrthoDB" id="1754731at2"/>
<dbReference type="InterPro" id="IPR018247">
    <property type="entry name" value="EF_Hand_1_Ca_BS"/>
</dbReference>
<proteinExistence type="predicted"/>
<feature type="region of interest" description="Disordered" evidence="1">
    <location>
        <begin position="629"/>
        <end position="662"/>
    </location>
</feature>
<name>A0A1H8G211_9FIRM</name>
<accession>A0A1H8G211</accession>
<dbReference type="STRING" id="215200.SAMN05216454_10322"/>
<evidence type="ECO:0000256" key="1">
    <source>
        <dbReference type="SAM" id="MobiDB-lite"/>
    </source>
</evidence>
<reference evidence="2 3" key="1">
    <citation type="submission" date="2016-10" db="EMBL/GenBank/DDBJ databases">
        <authorList>
            <person name="de Groot N.N."/>
        </authorList>
    </citation>
    <scope>NUCLEOTIDE SEQUENCE [LARGE SCALE GENOMIC DNA]</scope>
    <source>
        <strain evidence="2 3">Calf135</strain>
    </source>
</reference>
<dbReference type="Pfam" id="PF04122">
    <property type="entry name" value="CW_binding_2"/>
    <property type="match status" value="3"/>
</dbReference>
<dbReference type="PROSITE" id="PS00018">
    <property type="entry name" value="EF_HAND_1"/>
    <property type="match status" value="1"/>
</dbReference>
<dbReference type="PANTHER" id="PTHR30032">
    <property type="entry name" value="N-ACETYLMURAMOYL-L-ALANINE AMIDASE-RELATED"/>
    <property type="match status" value="1"/>
</dbReference>
<dbReference type="InterPro" id="IPR032675">
    <property type="entry name" value="LRR_dom_sf"/>
</dbReference>
<protein>
    <submittedName>
        <fullName evidence="2">Putative cell wall-binding protein</fullName>
    </submittedName>
</protein>
<evidence type="ECO:0000313" key="3">
    <source>
        <dbReference type="Proteomes" id="UP000199512"/>
    </source>
</evidence>
<dbReference type="AlphaFoldDB" id="A0A1H8G211"/>
<dbReference type="InterPro" id="IPR007253">
    <property type="entry name" value="Cell_wall-bd_2"/>
</dbReference>
<dbReference type="Gene3D" id="3.40.50.12090">
    <property type="match status" value="2"/>
</dbReference>
<dbReference type="PANTHER" id="PTHR30032:SF8">
    <property type="entry name" value="GERMINATION-SPECIFIC N-ACETYLMURAMOYL-L-ALANINE AMIDASE"/>
    <property type="match status" value="1"/>
</dbReference>
<dbReference type="Proteomes" id="UP000199512">
    <property type="component" value="Unassembled WGS sequence"/>
</dbReference>
<feature type="compositionally biased region" description="Low complexity" evidence="1">
    <location>
        <begin position="631"/>
        <end position="650"/>
    </location>
</feature>
<dbReference type="InterPro" id="IPR051922">
    <property type="entry name" value="Bact_Sporulation_Assoc"/>
</dbReference>
<dbReference type="Gene3D" id="3.80.10.10">
    <property type="entry name" value="Ribonuclease Inhibitor"/>
    <property type="match status" value="1"/>
</dbReference>
<dbReference type="EMBL" id="FODF01000003">
    <property type="protein sequence ID" value="SEN37804.1"/>
    <property type="molecule type" value="Genomic_DNA"/>
</dbReference>
<sequence>MGMSLDEYEKFMSSDDTKKKEKAREAGVAGRYQAIYQSRIDAGFSDLNLYIADYTRENLGRYASVCFSFIDDHNKSRERAIIIVTNNYSKEINKLNKKLGLDESYEMIPVPEKEDPAISKEYIISDEDRKAEIEDVSIDDKNFPDANFRKIVKEEFDNNKNDVLDKEEIINARKIDLIEIDNGEEVESVEGMEKLSFLEDASLGYSKISEIDVSKNTNLRKLSLAGTKVSNLDTSNNQLLWYLDFTGTNVSSIDLTKNPKLEQIHGFDSKIKEIDVSQNPELLRLDVCRTAISKIDVSNNPKLFALNFEETGVSEIDVSKNKDLYEVYASNSKISEIDVSNNEKLGHIRVTGTKVKNLDLSHNPNLVFVMAEETDMKTLDLGHNHDIIEILANNSNLENIIFPYKTGIKTMELGGTKLKNLSIQGDKYIVGLDISNTDISNLDVSKAEGLSRLEVEGTPIKNLNIKNNKSLRIFNISNTNIEDMKNIDLSENEKDRLDTLSAENAGIESIKLPKEMSEIATIKLANNNLAIVDLSNASNAWHEKSISPQEIEVEGLVQNGNIKVNMASLVDDLSKIKIDDTDSYSYKDGVVTFKNKKRINKFKYEYETGTNDEILKNMTVNVTVKSKFVPSSSSSRSRSNNHSSSVSNLENNEEINLKDNRSEKNDVDKIKSLIKAKNSRISGSNRFSTAVEVSKINYKKSETVILANSEKATDILTTSPLAESLECPVLYTKDNAIPEETISEMERLGVKRVIVIGGKKSVSDSVFKELSSKYELNRVAGSDRFDTANKIAKEVVKRSSEKKKAIMVSSESYVDALTISSLATKENIPIVITNSKNLSEKTEEFLKNNEIKEIVYVGGNNSISNEVQKETEKKGIKTVARYAGKDRYETATIISNNVRPDSDFSVYVNGENLSDAITANSLCANLKSPILLVKKDTIPDSVKKTMNGKARFNRIIVGGENSVSRNVEKEIKEN</sequence>
<organism evidence="2 3">
    <name type="scientific">Peptostreptococcus russellii</name>
    <dbReference type="NCBI Taxonomy" id="215200"/>
    <lineage>
        <taxon>Bacteria</taxon>
        <taxon>Bacillati</taxon>
        <taxon>Bacillota</taxon>
        <taxon>Clostridia</taxon>
        <taxon>Peptostreptococcales</taxon>
        <taxon>Peptostreptococcaceae</taxon>
        <taxon>Peptostreptococcus</taxon>
    </lineage>
</organism>
<dbReference type="SUPFAM" id="SSF52058">
    <property type="entry name" value="L domain-like"/>
    <property type="match status" value="2"/>
</dbReference>
<keyword evidence="3" id="KW-1185">Reference proteome</keyword>